<comment type="caution">
    <text evidence="1">The sequence shown here is derived from an EMBL/GenBank/DDBJ whole genome shotgun (WGS) entry which is preliminary data.</text>
</comment>
<keyword evidence="2" id="KW-1185">Reference proteome</keyword>
<evidence type="ECO:0000313" key="2">
    <source>
        <dbReference type="Proteomes" id="UP000295765"/>
    </source>
</evidence>
<gene>
    <name evidence="1" type="ORF">EV699_112108</name>
</gene>
<dbReference type="Proteomes" id="UP000295765">
    <property type="component" value="Unassembled WGS sequence"/>
</dbReference>
<dbReference type="Pfam" id="PF11950">
    <property type="entry name" value="DUF3467"/>
    <property type="match status" value="1"/>
</dbReference>
<name>A0A4R2L4T1_9GAMM</name>
<dbReference type="OrthoDB" id="9798280at2"/>
<dbReference type="RefSeq" id="WP_132543029.1">
    <property type="nucleotide sequence ID" value="NZ_SLWY01000012.1"/>
</dbReference>
<dbReference type="InterPro" id="IPR021857">
    <property type="entry name" value="DUF3467"/>
</dbReference>
<evidence type="ECO:0000313" key="1">
    <source>
        <dbReference type="EMBL" id="TCO80772.1"/>
    </source>
</evidence>
<reference evidence="1 2" key="1">
    <citation type="submission" date="2019-03" db="EMBL/GenBank/DDBJ databases">
        <title>Genomic Encyclopedia of Type Strains, Phase IV (KMG-IV): sequencing the most valuable type-strain genomes for metagenomic binning, comparative biology and taxonomic classification.</title>
        <authorList>
            <person name="Goeker M."/>
        </authorList>
    </citation>
    <scope>NUCLEOTIDE SEQUENCE [LARGE SCALE GENOMIC DNA]</scope>
    <source>
        <strain evidence="1 2">DSM 25287</strain>
    </source>
</reference>
<accession>A0A4R2L4T1</accession>
<protein>
    <submittedName>
        <fullName evidence="1">Uncharacterized protein DUF3467</fullName>
    </submittedName>
</protein>
<sequence length="94" mass="10734">MAEADKPTETAASPRVKWNVENLKSSYVNFINANSTREEVVLNFGMNTTWDRTTPEMEIELAHRIVLSPFAAKRLAELMNKLVAEYEGRYGELK</sequence>
<dbReference type="AlphaFoldDB" id="A0A4R2L4T1"/>
<proteinExistence type="predicted"/>
<organism evidence="1 2">
    <name type="scientific">Plasticicumulans lactativorans</name>
    <dbReference type="NCBI Taxonomy" id="1133106"/>
    <lineage>
        <taxon>Bacteria</taxon>
        <taxon>Pseudomonadati</taxon>
        <taxon>Pseudomonadota</taxon>
        <taxon>Gammaproteobacteria</taxon>
        <taxon>Candidatus Competibacteraceae</taxon>
        <taxon>Plasticicumulans</taxon>
    </lineage>
</organism>
<dbReference type="EMBL" id="SLWY01000012">
    <property type="protein sequence ID" value="TCO80772.1"/>
    <property type="molecule type" value="Genomic_DNA"/>
</dbReference>